<reference evidence="5" key="3">
    <citation type="submission" date="2025-09" db="UniProtKB">
        <authorList>
            <consortium name="Ensembl"/>
        </authorList>
    </citation>
    <scope>IDENTIFICATION</scope>
</reference>
<dbReference type="InterPro" id="IPR024146">
    <property type="entry name" value="Claspin"/>
</dbReference>
<proteinExistence type="predicted"/>
<dbReference type="Proteomes" id="UP000291022">
    <property type="component" value="Unassembled WGS sequence"/>
</dbReference>
<reference evidence="6" key="1">
    <citation type="submission" date="2016-06" db="EMBL/GenBank/DDBJ databases">
        <title>De novo assembly and RNA-Seq shows season-dependent expression and editing in black bear kidneys.</title>
        <authorList>
            <person name="Korstanje R."/>
            <person name="Srivastava A."/>
            <person name="Sarsani V.K."/>
            <person name="Sheehan S.M."/>
            <person name="Seger R.L."/>
            <person name="Barter M.E."/>
            <person name="Lindqvist C."/>
            <person name="Brody L.C."/>
            <person name="Mullikin J.C."/>
        </authorList>
    </citation>
    <scope>NUCLEOTIDE SEQUENCE [LARGE SCALE GENOMIC DNA]</scope>
</reference>
<evidence type="ECO:0000313" key="6">
    <source>
        <dbReference type="Proteomes" id="UP000291022"/>
    </source>
</evidence>
<evidence type="ECO:0000313" key="5">
    <source>
        <dbReference type="Ensembl" id="ENSUAMP00000016019.1"/>
    </source>
</evidence>
<evidence type="ECO:0000256" key="3">
    <source>
        <dbReference type="ARBA" id="ARBA00023242"/>
    </source>
</evidence>
<dbReference type="OMA" id="SEETETX"/>
<dbReference type="STRING" id="9643.ENSUAMP00000016019"/>
<protein>
    <recommendedName>
        <fullName evidence="7">Claspin</fullName>
    </recommendedName>
</protein>
<dbReference type="AlphaFoldDB" id="A0A452RBI0"/>
<keyword evidence="3" id="KW-0539">Nucleus</keyword>
<feature type="region of interest" description="Disordered" evidence="4">
    <location>
        <begin position="430"/>
        <end position="449"/>
    </location>
</feature>
<dbReference type="PANTHER" id="PTHR14396:SF10">
    <property type="entry name" value="CLASPIN"/>
    <property type="match status" value="1"/>
</dbReference>
<feature type="region of interest" description="Disordered" evidence="4">
    <location>
        <begin position="668"/>
        <end position="711"/>
    </location>
</feature>
<keyword evidence="6" id="KW-1185">Reference proteome</keyword>
<comment type="subcellular location">
    <subcellularLocation>
        <location evidence="1">Nucleus</location>
    </subcellularLocation>
</comment>
<keyword evidence="2" id="KW-0597">Phosphoprotein</keyword>
<organism evidence="5 6">
    <name type="scientific">Ursus americanus</name>
    <name type="common">American black bear</name>
    <name type="synonym">Euarctos americanus</name>
    <dbReference type="NCBI Taxonomy" id="9643"/>
    <lineage>
        <taxon>Eukaryota</taxon>
        <taxon>Metazoa</taxon>
        <taxon>Chordata</taxon>
        <taxon>Craniata</taxon>
        <taxon>Vertebrata</taxon>
        <taxon>Euteleostomi</taxon>
        <taxon>Mammalia</taxon>
        <taxon>Eutheria</taxon>
        <taxon>Laurasiatheria</taxon>
        <taxon>Carnivora</taxon>
        <taxon>Caniformia</taxon>
        <taxon>Ursidae</taxon>
        <taxon>Ursus</taxon>
    </lineage>
</organism>
<accession>A0A452RBI0</accession>
<evidence type="ECO:0000256" key="2">
    <source>
        <dbReference type="ARBA" id="ARBA00022553"/>
    </source>
</evidence>
<dbReference type="PANTHER" id="PTHR14396">
    <property type="entry name" value="CLASPIN"/>
    <property type="match status" value="1"/>
</dbReference>
<dbReference type="GeneTree" id="ENSGT00390000012738"/>
<sequence length="711" mass="80851">MKLRRLEERQKRQALFKLDNEDGFEEEEEEEELTDESEEDGEEEEEGDLAEEEEEGQDLEQEEEEEGNQEIAEFLLSSEEIETKEKEMDKDNSDGSSDIGKSVGLLSVPKPLSSDSTLLLFKDNSSKMGYFPSEEKSETDEISGKRSSKLDEDDSCSLLTKESSHNSSFELIGSTIPSYQPCNRQTGRGTSFFPTAGGFRSPSPGLFRASLVSSASKSSGKLSEPSLPIEDSQDLYNASPEPKTLFLGAGDFQFCLEDDTQSQLLDADGFLNVRNHRNQYPALKPGLPLASMDENAMDANMDELLDLCTGKFTSQAEKTLPRKNDKKENLEELLNLCSGKFTSQGKYPTESIRLITAKYLKSVSLKPVLWTHFVLLNLVCDTLIFQDEGRNSANEDVALQDREDDDEEELLQQSEKLRRQMRLKKYLEDEAEVSGSDVGSEDEYDGEELDEYEQDEIDEVLPSDEELQNQIKKIHMKTMLDDDKRQLRLYQERYLADGDLHSDGPGRTRKFRWKNIDDASQMDLFHRDSDEDQMEEQLDETEARWRKERIEREQWLRDQAQQGKMAAEEEDIGEDSQFMMLAKKVTAKALQKNANRTVVIQEPKSLLRNPFEAIRPESAHQLKTGSLLNQPKAVLQKLATLSDLNPSAPRNLRNFVFHTLSPVKAEAAKELPKPQVRRRAASLMTSPSPKRLKTDDSTSGLKQSIFRYLES</sequence>
<feature type="compositionally biased region" description="Acidic residues" evidence="4">
    <location>
        <begin position="439"/>
        <end position="449"/>
    </location>
</feature>
<dbReference type="GO" id="GO:0033314">
    <property type="term" value="P:mitotic DNA replication checkpoint signaling"/>
    <property type="evidence" value="ECO:0007669"/>
    <property type="project" value="TreeGrafter"/>
</dbReference>
<dbReference type="GO" id="GO:0005634">
    <property type="term" value="C:nucleus"/>
    <property type="evidence" value="ECO:0007669"/>
    <property type="project" value="UniProtKB-SubCell"/>
</dbReference>
<evidence type="ECO:0000256" key="4">
    <source>
        <dbReference type="SAM" id="MobiDB-lite"/>
    </source>
</evidence>
<dbReference type="GO" id="GO:0007095">
    <property type="term" value="P:mitotic G2 DNA damage checkpoint signaling"/>
    <property type="evidence" value="ECO:0007669"/>
    <property type="project" value="TreeGrafter"/>
</dbReference>
<feature type="compositionally biased region" description="Basic and acidic residues" evidence="4">
    <location>
        <begin position="1"/>
        <end position="11"/>
    </location>
</feature>
<dbReference type="GO" id="GO:0010997">
    <property type="term" value="F:anaphase-promoting complex binding"/>
    <property type="evidence" value="ECO:0007669"/>
    <property type="project" value="TreeGrafter"/>
</dbReference>
<dbReference type="Ensembl" id="ENSUAMT00000017954.1">
    <property type="protein sequence ID" value="ENSUAMP00000016019.1"/>
    <property type="gene ID" value="ENSUAMG00000012788.1"/>
</dbReference>
<feature type="compositionally biased region" description="Basic and acidic residues" evidence="4">
    <location>
        <begin position="81"/>
        <end position="93"/>
    </location>
</feature>
<evidence type="ECO:0000256" key="1">
    <source>
        <dbReference type="ARBA" id="ARBA00004123"/>
    </source>
</evidence>
<name>A0A452RBI0_URSAM</name>
<evidence type="ECO:0008006" key="7">
    <source>
        <dbReference type="Google" id="ProtNLM"/>
    </source>
</evidence>
<reference evidence="5" key="2">
    <citation type="submission" date="2025-08" db="UniProtKB">
        <authorList>
            <consortium name="Ensembl"/>
        </authorList>
    </citation>
    <scope>IDENTIFICATION</scope>
</reference>
<feature type="compositionally biased region" description="Acidic residues" evidence="4">
    <location>
        <begin position="21"/>
        <end position="68"/>
    </location>
</feature>
<feature type="region of interest" description="Disordered" evidence="4">
    <location>
        <begin position="1"/>
        <end position="161"/>
    </location>
</feature>